<dbReference type="InterPro" id="IPR035906">
    <property type="entry name" value="MetI-like_sf"/>
</dbReference>
<comment type="subcellular location">
    <subcellularLocation>
        <location evidence="6">Cell membrane</location>
        <topology evidence="6">Multi-pass membrane protein</topology>
    </subcellularLocation>
    <subcellularLocation>
        <location evidence="1">Membrane</location>
        <topology evidence="1">Multi-pass membrane protein</topology>
    </subcellularLocation>
</comment>
<dbReference type="InterPro" id="IPR000515">
    <property type="entry name" value="MetI-like"/>
</dbReference>
<comment type="caution">
    <text evidence="8">The sequence shown here is derived from an EMBL/GenBank/DDBJ whole genome shotgun (WGS) entry which is preliminary data.</text>
</comment>
<feature type="transmembrane region" description="Helical" evidence="6">
    <location>
        <begin position="27"/>
        <end position="49"/>
    </location>
</feature>
<name>A0A150J8Q9_9EURY</name>
<evidence type="ECO:0000313" key="8">
    <source>
        <dbReference type="EMBL" id="KYC53617.1"/>
    </source>
</evidence>
<dbReference type="Proteomes" id="UP000075398">
    <property type="component" value="Unassembled WGS sequence"/>
</dbReference>
<dbReference type="GO" id="GO:0055085">
    <property type="term" value="P:transmembrane transport"/>
    <property type="evidence" value="ECO:0007669"/>
    <property type="project" value="InterPro"/>
</dbReference>
<evidence type="ECO:0000256" key="2">
    <source>
        <dbReference type="ARBA" id="ARBA00022448"/>
    </source>
</evidence>
<reference evidence="8 9" key="1">
    <citation type="journal article" date="2016" name="ISME J.">
        <title>Chasing the elusive Euryarchaeota class WSA2: genomes reveal a uniquely fastidious methyl-reducing methanogen.</title>
        <authorList>
            <person name="Nobu M.K."/>
            <person name="Narihiro T."/>
            <person name="Kuroda K."/>
            <person name="Mei R."/>
            <person name="Liu W.T."/>
        </authorList>
    </citation>
    <scope>NUCLEOTIDE SEQUENCE [LARGE SCALE GENOMIC DNA]</scope>
    <source>
        <strain evidence="8">U1lsi0528_Bin055</strain>
    </source>
</reference>
<dbReference type="PANTHER" id="PTHR30177">
    <property type="entry name" value="GLYCINE BETAINE/L-PROLINE TRANSPORT SYSTEM PERMEASE PROTEIN PROW"/>
    <property type="match status" value="1"/>
</dbReference>
<dbReference type="PROSITE" id="PS50928">
    <property type="entry name" value="ABC_TM1"/>
    <property type="match status" value="1"/>
</dbReference>
<keyword evidence="4 6" id="KW-1133">Transmembrane helix</keyword>
<dbReference type="GO" id="GO:0031460">
    <property type="term" value="P:glycine betaine transport"/>
    <property type="evidence" value="ECO:0007669"/>
    <property type="project" value="TreeGrafter"/>
</dbReference>
<dbReference type="Pfam" id="PF00528">
    <property type="entry name" value="BPD_transp_1"/>
    <property type="match status" value="1"/>
</dbReference>
<dbReference type="Gene3D" id="1.10.3720.10">
    <property type="entry name" value="MetI-like"/>
    <property type="match status" value="1"/>
</dbReference>
<feature type="transmembrane region" description="Helical" evidence="6">
    <location>
        <begin position="179"/>
        <end position="203"/>
    </location>
</feature>
<dbReference type="EMBL" id="LNGC01000003">
    <property type="protein sequence ID" value="KYC53617.1"/>
    <property type="molecule type" value="Genomic_DNA"/>
</dbReference>
<feature type="domain" description="ABC transmembrane type-1" evidence="7">
    <location>
        <begin position="21"/>
        <end position="200"/>
    </location>
</feature>
<gene>
    <name evidence="8" type="ORF">AMQ22_00147</name>
</gene>
<proteinExistence type="inferred from homology"/>
<evidence type="ECO:0000256" key="5">
    <source>
        <dbReference type="ARBA" id="ARBA00023136"/>
    </source>
</evidence>
<comment type="similarity">
    <text evidence="6">Belongs to the binding-protein-dependent transport system permease family.</text>
</comment>
<dbReference type="GO" id="GO:0005886">
    <property type="term" value="C:plasma membrane"/>
    <property type="evidence" value="ECO:0007669"/>
    <property type="project" value="UniProtKB-SubCell"/>
</dbReference>
<feature type="transmembrane region" description="Helical" evidence="6">
    <location>
        <begin position="147"/>
        <end position="167"/>
    </location>
</feature>
<evidence type="ECO:0000256" key="6">
    <source>
        <dbReference type="RuleBase" id="RU363032"/>
    </source>
</evidence>
<dbReference type="PANTHER" id="PTHR30177:SF4">
    <property type="entry name" value="OSMOPROTECTANT IMPORT PERMEASE PROTEIN OSMW"/>
    <property type="match status" value="1"/>
</dbReference>
<keyword evidence="5 6" id="KW-0472">Membrane</keyword>
<keyword evidence="2 6" id="KW-0813">Transport</keyword>
<dbReference type="FunFam" id="1.10.3720.10:FF:000001">
    <property type="entry name" value="Glycine betaine ABC transporter, permease"/>
    <property type="match status" value="1"/>
</dbReference>
<dbReference type="AlphaFoldDB" id="A0A150J8Q9"/>
<dbReference type="CDD" id="cd06261">
    <property type="entry name" value="TM_PBP2"/>
    <property type="match status" value="1"/>
</dbReference>
<evidence type="ECO:0000259" key="7">
    <source>
        <dbReference type="PROSITE" id="PS50928"/>
    </source>
</evidence>
<protein>
    <submittedName>
        <fullName evidence="8">Glycine betaine transporter membrane protein</fullName>
    </submittedName>
</protein>
<evidence type="ECO:0000313" key="9">
    <source>
        <dbReference type="Proteomes" id="UP000075398"/>
    </source>
</evidence>
<keyword evidence="3 6" id="KW-0812">Transmembrane</keyword>
<evidence type="ECO:0000256" key="1">
    <source>
        <dbReference type="ARBA" id="ARBA00004141"/>
    </source>
</evidence>
<evidence type="ECO:0000256" key="3">
    <source>
        <dbReference type="ARBA" id="ARBA00022692"/>
    </source>
</evidence>
<sequence length="214" mass="23424">MAAILDTIISVWTTHQITLRTIQHLQMFSIALAISIIIGVALAILVYSNPRLANVWFNVLNIIETIPELALFIFLLPILGLGEKPTIVACILYSILPIMRNAYTGLAHVSNEYIEIAKAIGLTKNEILLKIRLPMALPLISSGIRVAVVYIMGIVTLGGLIAAGGLGVPLQAGIYRYDIPAIIIAALWVGTLGVIFDFIAWVIESRLARRFNPW</sequence>
<dbReference type="InterPro" id="IPR051204">
    <property type="entry name" value="ABC_transp_perm/SBD"/>
</dbReference>
<dbReference type="SUPFAM" id="SSF161098">
    <property type="entry name" value="MetI-like"/>
    <property type="match status" value="1"/>
</dbReference>
<accession>A0A150J8Q9</accession>
<evidence type="ECO:0000256" key="4">
    <source>
        <dbReference type="ARBA" id="ARBA00022989"/>
    </source>
</evidence>
<organism evidence="8 9">
    <name type="scientific">Candidatus Methanofastidiosum methylothiophilum</name>
    <dbReference type="NCBI Taxonomy" id="1705564"/>
    <lineage>
        <taxon>Archaea</taxon>
        <taxon>Methanobacteriati</taxon>
        <taxon>Methanobacteriota</taxon>
        <taxon>Stenosarchaea group</taxon>
        <taxon>Candidatus Methanofastidiosia</taxon>
        <taxon>Candidatus Methanofastidiosales</taxon>
        <taxon>Candidatus Methanofastidiosaceae</taxon>
        <taxon>Candidatus Methanofastidiosum</taxon>
    </lineage>
</organism>